<accession>A0A8S7ICE2</accession>
<dbReference type="InterPro" id="IPR008640">
    <property type="entry name" value="Adhesin_Head_dom"/>
</dbReference>
<feature type="domain" description="Trimeric autotransporter adhesin YadA-like stalk" evidence="2">
    <location>
        <begin position="179"/>
        <end position="221"/>
    </location>
</feature>
<dbReference type="Gene3D" id="1.20.5.170">
    <property type="match status" value="1"/>
</dbReference>
<dbReference type="Gene3D" id="2.150.10.10">
    <property type="entry name" value="Serralysin-like metalloprotease, C-terminal"/>
    <property type="match status" value="1"/>
</dbReference>
<feature type="non-terminal residue" evidence="3">
    <location>
        <position position="1"/>
    </location>
</feature>
<dbReference type="SUPFAM" id="SSF101967">
    <property type="entry name" value="Adhesin YadA, collagen-binding domain"/>
    <property type="match status" value="1"/>
</dbReference>
<feature type="domain" description="Trimeric autotransporter adhesin YadA-like head" evidence="1">
    <location>
        <begin position="86"/>
        <end position="110"/>
    </location>
</feature>
<dbReference type="Proteomes" id="UP000531916">
    <property type="component" value="Unassembled WGS sequence"/>
</dbReference>
<dbReference type="Pfam" id="PF05662">
    <property type="entry name" value="YadA_stalk"/>
    <property type="match status" value="1"/>
</dbReference>
<organism evidence="3 4">
    <name type="scientific">Escherichia coli</name>
    <dbReference type="NCBI Taxonomy" id="562"/>
    <lineage>
        <taxon>Bacteria</taxon>
        <taxon>Pseudomonadati</taxon>
        <taxon>Pseudomonadota</taxon>
        <taxon>Gammaproteobacteria</taxon>
        <taxon>Enterobacterales</taxon>
        <taxon>Enterobacteriaceae</taxon>
        <taxon>Escherichia</taxon>
    </lineage>
</organism>
<proteinExistence type="predicted"/>
<feature type="domain" description="Trimeric autotransporter adhesin YadA-like head" evidence="1">
    <location>
        <begin position="114"/>
        <end position="140"/>
    </location>
</feature>
<name>A0A8S7ICE2_ECOLX</name>
<evidence type="ECO:0000259" key="2">
    <source>
        <dbReference type="Pfam" id="PF05662"/>
    </source>
</evidence>
<evidence type="ECO:0000313" key="4">
    <source>
        <dbReference type="Proteomes" id="UP000531916"/>
    </source>
</evidence>
<evidence type="ECO:0000259" key="1">
    <source>
        <dbReference type="Pfam" id="PF05658"/>
    </source>
</evidence>
<gene>
    <name evidence="3" type="ORF">E5H86_30415</name>
</gene>
<dbReference type="InterPro" id="IPR011049">
    <property type="entry name" value="Serralysin-like_metalloprot_C"/>
</dbReference>
<dbReference type="EMBL" id="AASEPP010000257">
    <property type="protein sequence ID" value="EFC2249953.1"/>
    <property type="molecule type" value="Genomic_DNA"/>
</dbReference>
<dbReference type="GO" id="GO:0019867">
    <property type="term" value="C:outer membrane"/>
    <property type="evidence" value="ECO:0007669"/>
    <property type="project" value="InterPro"/>
</dbReference>
<feature type="non-terminal residue" evidence="3">
    <location>
        <position position="241"/>
    </location>
</feature>
<comment type="caution">
    <text evidence="3">The sequence shown here is derived from an EMBL/GenBank/DDBJ whole genome shotgun (WGS) entry which is preliminary data.</text>
</comment>
<dbReference type="Pfam" id="PF05658">
    <property type="entry name" value="YadA_head"/>
    <property type="match status" value="3"/>
</dbReference>
<dbReference type="AlphaFoldDB" id="A0A8S7ICE2"/>
<sequence>EFSGMHPYGTSSTVVNWSGNGTTTNNIGYQGPLTGGVTNAVPEAFGVYSWASGCGAYTTGNYSTAFGSNATATGAAAQAFGVSALASGTTSLAIGVGAEAAGDSSISLGSVSNAGGDNSVAIGMGASSSNDGDVALGSEAKTAAVTATTSGIINNKEYTYAGTSPVAALSIGDTGKERQLQNVAAGRISGISTDAVNGSQLFATNSALTQSGNNINNIADSLGGGAAIATDGSFTAPTYQI</sequence>
<protein>
    <submittedName>
        <fullName evidence="3">Adhesin</fullName>
    </submittedName>
</protein>
<feature type="domain" description="Trimeric autotransporter adhesin YadA-like head" evidence="1">
    <location>
        <begin position="48"/>
        <end position="70"/>
    </location>
</feature>
<evidence type="ECO:0000313" key="3">
    <source>
        <dbReference type="EMBL" id="EFC2249953.1"/>
    </source>
</evidence>
<reference evidence="3 4" key="1">
    <citation type="submission" date="2019-04" db="EMBL/GenBank/DDBJ databases">
        <authorList>
            <consortium name="NARMS: The National Antimicrobial Resistance Monitoring System"/>
        </authorList>
    </citation>
    <scope>NUCLEOTIDE SEQUENCE [LARGE SCALE GENOMIC DNA]</scope>
    <source>
        <strain evidence="3 4">FSIS11919500</strain>
    </source>
</reference>
<dbReference type="InterPro" id="IPR008635">
    <property type="entry name" value="Coiled_stalk_dom"/>
</dbReference>